<protein>
    <recommendedName>
        <fullName evidence="1">Terminase large subunit-like endonuclease domain-containing protein</fullName>
    </recommendedName>
</protein>
<dbReference type="EMBL" id="BKCN01000019">
    <property type="protein sequence ID" value="GER05215.1"/>
    <property type="molecule type" value="Genomic_DNA"/>
</dbReference>
<dbReference type="PANTHER" id="PTHR41287:SF1">
    <property type="entry name" value="PROTEIN YMFN"/>
    <property type="match status" value="1"/>
</dbReference>
<gene>
    <name evidence="2" type="ORF">JCM17846_28970</name>
</gene>
<dbReference type="Proteomes" id="UP000324996">
    <property type="component" value="Unassembled WGS sequence"/>
</dbReference>
<dbReference type="PANTHER" id="PTHR41287">
    <property type="match status" value="1"/>
</dbReference>
<dbReference type="InterPro" id="IPR005021">
    <property type="entry name" value="Terminase_largesu-like"/>
</dbReference>
<dbReference type="Pfam" id="PF20441">
    <property type="entry name" value="TerL_nuclease"/>
    <property type="match status" value="1"/>
</dbReference>
<evidence type="ECO:0000313" key="2">
    <source>
        <dbReference type="EMBL" id="GER05215.1"/>
    </source>
</evidence>
<evidence type="ECO:0000259" key="1">
    <source>
        <dbReference type="Pfam" id="PF20441"/>
    </source>
</evidence>
<dbReference type="InterPro" id="IPR046462">
    <property type="entry name" value="TerL_nuclease"/>
</dbReference>
<name>A0A5A7NC80_9PROT</name>
<proteinExistence type="predicted"/>
<reference evidence="2 3" key="1">
    <citation type="submission" date="2019-09" db="EMBL/GenBank/DDBJ databases">
        <title>NBRP : Genome information of microbial organism related human and environment.</title>
        <authorList>
            <person name="Hattori M."/>
            <person name="Oshima K."/>
            <person name="Inaba H."/>
            <person name="Suda W."/>
            <person name="Sakamoto M."/>
            <person name="Iino T."/>
            <person name="Kitahara M."/>
            <person name="Oshida Y."/>
            <person name="Iida T."/>
            <person name="Kudo T."/>
            <person name="Itoh T."/>
            <person name="Ohkuma M."/>
        </authorList>
    </citation>
    <scope>NUCLEOTIDE SEQUENCE [LARGE SCALE GENOMIC DNA]</scope>
    <source>
        <strain evidence="2 3">Q-1</strain>
    </source>
</reference>
<organism evidence="2 3">
    <name type="scientific">Iodidimonas nitroreducens</name>
    <dbReference type="NCBI Taxonomy" id="1236968"/>
    <lineage>
        <taxon>Bacteria</taxon>
        <taxon>Pseudomonadati</taxon>
        <taxon>Pseudomonadota</taxon>
        <taxon>Alphaproteobacteria</taxon>
        <taxon>Iodidimonadales</taxon>
        <taxon>Iodidimonadaceae</taxon>
        <taxon>Iodidimonas</taxon>
    </lineage>
</organism>
<evidence type="ECO:0000313" key="3">
    <source>
        <dbReference type="Proteomes" id="UP000324996"/>
    </source>
</evidence>
<sequence length="314" mass="34494">MSELVDYAEQVNNGTIEDPTFVGHVYAAPMDADPWNPETWKLANPALGVFRSLEEMETSAAQAQRIPARESAFRNLYLNQRVEADERFIAAADWDSCDAPADADLLRGRPCFGGLDLGSTSDLTSLQLYFPEDGGALLSFFWVPKDNLRARAEKDRVPYVEWAKDGLIETTPGRATDKRAVALKLAALAQIFDIKGIAFDRWGMAELERILAEEGITLPLKPHGQGFKDMGPSVDAFERLVLSAGLRHGGHPVLRWNVGNAVIETDPAGNRKPRKDKSRERIDGLVAAIMAVGLHAREPAAPDYSAWRLGVISA</sequence>
<comment type="caution">
    <text evidence="2">The sequence shown here is derived from an EMBL/GenBank/DDBJ whole genome shotgun (WGS) entry which is preliminary data.</text>
</comment>
<accession>A0A5A7NC80</accession>
<feature type="domain" description="Terminase large subunit-like endonuclease" evidence="1">
    <location>
        <begin position="16"/>
        <end position="294"/>
    </location>
</feature>
<dbReference type="AlphaFoldDB" id="A0A5A7NC80"/>
<keyword evidence="3" id="KW-1185">Reference proteome</keyword>
<dbReference type="RefSeq" id="WP_313982059.1">
    <property type="nucleotide sequence ID" value="NZ_BKCN01000019.1"/>
</dbReference>
<dbReference type="GO" id="GO:0004519">
    <property type="term" value="F:endonuclease activity"/>
    <property type="evidence" value="ECO:0007669"/>
    <property type="project" value="InterPro"/>
</dbReference>